<evidence type="ECO:0000313" key="1">
    <source>
        <dbReference type="EMBL" id="KAI7739800.1"/>
    </source>
</evidence>
<proteinExistence type="predicted"/>
<accession>A0AAD5CEI3</accession>
<dbReference type="SUPFAM" id="SSF52047">
    <property type="entry name" value="RNI-like"/>
    <property type="match status" value="1"/>
</dbReference>
<dbReference type="EMBL" id="JAMZMK010008565">
    <property type="protein sequence ID" value="KAI7739800.1"/>
    <property type="molecule type" value="Genomic_DNA"/>
</dbReference>
<evidence type="ECO:0008006" key="3">
    <source>
        <dbReference type="Google" id="ProtNLM"/>
    </source>
</evidence>
<dbReference type="Proteomes" id="UP001206925">
    <property type="component" value="Unassembled WGS sequence"/>
</dbReference>
<dbReference type="PANTHER" id="PTHR31900">
    <property type="entry name" value="F-BOX/RNI SUPERFAMILY PROTEIN-RELATED"/>
    <property type="match status" value="1"/>
</dbReference>
<gene>
    <name evidence="1" type="ORF">M8C21_024264</name>
</gene>
<reference evidence="1" key="1">
    <citation type="submission" date="2022-06" db="EMBL/GenBank/DDBJ databases">
        <title>Uncovering the hologenomic basis of an extraordinary plant invasion.</title>
        <authorList>
            <person name="Bieker V.C."/>
            <person name="Martin M.D."/>
            <person name="Gilbert T."/>
            <person name="Hodgins K."/>
            <person name="Battlay P."/>
            <person name="Petersen B."/>
            <person name="Wilson J."/>
        </authorList>
    </citation>
    <scope>NUCLEOTIDE SEQUENCE</scope>
    <source>
        <strain evidence="1">AA19_3_7</strain>
        <tissue evidence="1">Leaf</tissue>
    </source>
</reference>
<protein>
    <recommendedName>
        <fullName evidence="3">F-box/LRR-repeat protein</fullName>
    </recommendedName>
</protein>
<comment type="caution">
    <text evidence="1">The sequence shown here is derived from an EMBL/GenBank/DDBJ whole genome shotgun (WGS) entry which is preliminary data.</text>
</comment>
<dbReference type="InterPro" id="IPR032675">
    <property type="entry name" value="LRR_dom_sf"/>
</dbReference>
<dbReference type="AlphaFoldDB" id="A0AAD5CEI3"/>
<organism evidence="1 2">
    <name type="scientific">Ambrosia artemisiifolia</name>
    <name type="common">Common ragweed</name>
    <dbReference type="NCBI Taxonomy" id="4212"/>
    <lineage>
        <taxon>Eukaryota</taxon>
        <taxon>Viridiplantae</taxon>
        <taxon>Streptophyta</taxon>
        <taxon>Embryophyta</taxon>
        <taxon>Tracheophyta</taxon>
        <taxon>Spermatophyta</taxon>
        <taxon>Magnoliopsida</taxon>
        <taxon>eudicotyledons</taxon>
        <taxon>Gunneridae</taxon>
        <taxon>Pentapetalae</taxon>
        <taxon>asterids</taxon>
        <taxon>campanulids</taxon>
        <taxon>Asterales</taxon>
        <taxon>Asteraceae</taxon>
        <taxon>Asteroideae</taxon>
        <taxon>Heliantheae alliance</taxon>
        <taxon>Heliantheae</taxon>
        <taxon>Ambrosia</taxon>
    </lineage>
</organism>
<name>A0AAD5CEI3_AMBAR</name>
<dbReference type="Gene3D" id="3.80.10.10">
    <property type="entry name" value="Ribonuclease Inhibitor"/>
    <property type="match status" value="1"/>
</dbReference>
<keyword evidence="2" id="KW-1185">Reference proteome</keyword>
<evidence type="ECO:0000313" key="2">
    <source>
        <dbReference type="Proteomes" id="UP001206925"/>
    </source>
</evidence>
<dbReference type="PANTHER" id="PTHR31900:SF32">
    <property type="entry name" value="F-BOX_RNI_FBD-LIKE DOMAIN PROTEIN"/>
    <property type="match status" value="1"/>
</dbReference>
<dbReference type="InterPro" id="IPR050232">
    <property type="entry name" value="FBL13/AtMIF1-like"/>
</dbReference>
<sequence length="423" mass="48189">MEFPLSLFNSQSLKHLTLIGHDYGSSIMTPPTWELPNLVTLKICVFTLNADDTDKCLDLFSNCAKLKNLTLYHCSLMGLDGFNICHPQLSSLTLNSLGDGCKRVNVVTPKLKNLTVRHWQGILSISAPNLSSLRYKDNSGLWEFSADFLHLKKVDICVRSSNDDEENAHKIVCLLQQIRSVKFLTLNSEIIELLSSFVELISCQPSPFANLKRLKIYPIYVTPLAEDQTEPEITMSTEVKNYLLDGSPGATFTMISHDEIRAVMNVKLARSLMRDFQVLLDQWKEKSETNTAHMKPPVGSHTEMVHEQVEVENHREQPDAKMKWHFGGRMAHIKNYWEDLNEQLEKGCNNTGFIISILQEIEEVMTRLPTSHQAKLQERFFGLCAEAETIMDNVMDRMKIHCDKKPSRSNVYFQELAASQPLS</sequence>